<organism evidence="4 5">
    <name type="scientific">Phaseolus vulgaris</name>
    <name type="common">Kidney bean</name>
    <name type="synonym">French bean</name>
    <dbReference type="NCBI Taxonomy" id="3885"/>
    <lineage>
        <taxon>Eukaryota</taxon>
        <taxon>Viridiplantae</taxon>
        <taxon>Streptophyta</taxon>
        <taxon>Embryophyta</taxon>
        <taxon>Tracheophyta</taxon>
        <taxon>Spermatophyta</taxon>
        <taxon>Magnoliopsida</taxon>
        <taxon>eudicotyledons</taxon>
        <taxon>Gunneridae</taxon>
        <taxon>Pentapetalae</taxon>
        <taxon>rosids</taxon>
        <taxon>fabids</taxon>
        <taxon>Fabales</taxon>
        <taxon>Fabaceae</taxon>
        <taxon>Papilionoideae</taxon>
        <taxon>50 kb inversion clade</taxon>
        <taxon>NPAAA clade</taxon>
        <taxon>indigoferoid/millettioid clade</taxon>
        <taxon>Phaseoleae</taxon>
        <taxon>Phaseolus</taxon>
    </lineage>
</organism>
<dbReference type="PANTHER" id="PTHR31734">
    <property type="entry name" value="AUXIN-RESPONSIVE PROTEIN IAA17"/>
    <property type="match status" value="1"/>
</dbReference>
<dbReference type="Pfam" id="PF02309">
    <property type="entry name" value="AUX_IAA"/>
    <property type="match status" value="1"/>
</dbReference>
<dbReference type="STRING" id="3885.V7C162"/>
<dbReference type="InterPro" id="IPR033389">
    <property type="entry name" value="AUX/IAA_dom"/>
</dbReference>
<keyword evidence="2" id="KW-0805">Transcription regulation</keyword>
<comment type="subunit">
    <text evidence="2">Homodimers and heterodimers.</text>
</comment>
<keyword evidence="2" id="KW-0804">Transcription</keyword>
<evidence type="ECO:0000259" key="3">
    <source>
        <dbReference type="Pfam" id="PF02309"/>
    </source>
</evidence>
<comment type="subcellular location">
    <subcellularLocation>
        <location evidence="2">Nucleus</location>
    </subcellularLocation>
</comment>
<evidence type="ECO:0000256" key="1">
    <source>
        <dbReference type="ARBA" id="ARBA00025283"/>
    </source>
</evidence>
<dbReference type="Proteomes" id="UP000000226">
    <property type="component" value="Chromosome 4"/>
</dbReference>
<dbReference type="GO" id="GO:0006355">
    <property type="term" value="P:regulation of DNA-templated transcription"/>
    <property type="evidence" value="ECO:0007669"/>
    <property type="project" value="InterPro"/>
</dbReference>
<evidence type="ECO:0000313" key="5">
    <source>
        <dbReference type="Proteomes" id="UP000000226"/>
    </source>
</evidence>
<dbReference type="PANTHER" id="PTHR31734:SF28">
    <property type="entry name" value="AUXIN-RESPONSIVE PROTEIN IAA13"/>
    <property type="match status" value="1"/>
</dbReference>
<keyword evidence="2" id="KW-0539">Nucleus</keyword>
<sequence>MDNIASKKSTHNCGKLFFVKINMDGVPIGTKSGINVMTTMKTFLVSYFFHYSVIMELVAQMKLSHIASFHCSYGQRDSCAEYTLVYDDNEGNNMLFGDRSWTMIVGCASKCKEGFCTQK</sequence>
<name>V7C162_PHAVU</name>
<dbReference type="EMBL" id="CM002291">
    <property type="protein sequence ID" value="ESW23869.1"/>
    <property type="molecule type" value="Genomic_DNA"/>
</dbReference>
<gene>
    <name evidence="4" type="ORF">PHAVU_004G083000g</name>
</gene>
<comment type="similarity">
    <text evidence="2">Belongs to the Aux/IAA family.</text>
</comment>
<accession>V7C162</accession>
<feature type="domain" description="AUX/IAA" evidence="3">
    <location>
        <begin position="9"/>
        <end position="110"/>
    </location>
</feature>
<evidence type="ECO:0000313" key="4">
    <source>
        <dbReference type="EMBL" id="ESW23869.1"/>
    </source>
</evidence>
<proteinExistence type="inferred from homology"/>
<dbReference type="GO" id="GO:0009734">
    <property type="term" value="P:auxin-activated signaling pathway"/>
    <property type="evidence" value="ECO:0007669"/>
    <property type="project" value="UniProtKB-UniRule"/>
</dbReference>
<dbReference type="AlphaFoldDB" id="V7C162"/>
<dbReference type="GO" id="GO:0005634">
    <property type="term" value="C:nucleus"/>
    <property type="evidence" value="ECO:0007669"/>
    <property type="project" value="UniProtKB-SubCell"/>
</dbReference>
<protein>
    <recommendedName>
        <fullName evidence="2">Auxin-induced protein</fullName>
    </recommendedName>
</protein>
<dbReference type="Gene3D" id="3.10.20.90">
    <property type="entry name" value="Phosphatidylinositol 3-kinase Catalytic Subunit, Chain A, domain 1"/>
    <property type="match status" value="1"/>
</dbReference>
<keyword evidence="2" id="KW-0927">Auxin signaling pathway</keyword>
<keyword evidence="5" id="KW-1185">Reference proteome</keyword>
<dbReference type="InterPro" id="IPR003311">
    <property type="entry name" value="AUX_IAA"/>
</dbReference>
<dbReference type="Gramene" id="ESW23869">
    <property type="protein sequence ID" value="ESW23869"/>
    <property type="gene ID" value="PHAVU_004G083000g"/>
</dbReference>
<comment type="function">
    <text evidence="1">Aux/IAA proteins are short-lived transcriptional factors that function as repressors of early auxin response genes at low auxin concentrations. Repression is thought to result from the interaction with auxin response factors (ARFs), proteins that bind to the auxin-responsive promoter element (AuxRE). Formation of heterodimers with ARF proteins may alter their ability to modulate early auxin response genes expression.</text>
</comment>
<reference evidence="5" key="1">
    <citation type="journal article" date="2014" name="Nat. Genet.">
        <title>A reference genome for common bean and genome-wide analysis of dual domestications.</title>
        <authorList>
            <person name="Schmutz J."/>
            <person name="McClean P.E."/>
            <person name="Mamidi S."/>
            <person name="Wu G.A."/>
            <person name="Cannon S.B."/>
            <person name="Grimwood J."/>
            <person name="Jenkins J."/>
            <person name="Shu S."/>
            <person name="Song Q."/>
            <person name="Chavarro C."/>
            <person name="Torres-Torres M."/>
            <person name="Geffroy V."/>
            <person name="Moghaddam S.M."/>
            <person name="Gao D."/>
            <person name="Abernathy B."/>
            <person name="Barry K."/>
            <person name="Blair M."/>
            <person name="Brick M.A."/>
            <person name="Chovatia M."/>
            <person name="Gepts P."/>
            <person name="Goodstein D.M."/>
            <person name="Gonzales M."/>
            <person name="Hellsten U."/>
            <person name="Hyten D.L."/>
            <person name="Jia G."/>
            <person name="Kelly J.D."/>
            <person name="Kudrna D."/>
            <person name="Lee R."/>
            <person name="Richard M.M."/>
            <person name="Miklas P.N."/>
            <person name="Osorno J.M."/>
            <person name="Rodrigues J."/>
            <person name="Thareau V."/>
            <person name="Urrea C.A."/>
            <person name="Wang M."/>
            <person name="Yu Y."/>
            <person name="Zhang M."/>
            <person name="Wing R.A."/>
            <person name="Cregan P.B."/>
            <person name="Rokhsar D.S."/>
            <person name="Jackson S.A."/>
        </authorList>
    </citation>
    <scope>NUCLEOTIDE SEQUENCE [LARGE SCALE GENOMIC DNA]</scope>
    <source>
        <strain evidence="5">cv. G19833</strain>
    </source>
</reference>
<keyword evidence="2" id="KW-0678">Repressor</keyword>
<evidence type="ECO:0000256" key="2">
    <source>
        <dbReference type="RuleBase" id="RU004549"/>
    </source>
</evidence>